<evidence type="ECO:0000256" key="9">
    <source>
        <dbReference type="SAM" id="MobiDB-lite"/>
    </source>
</evidence>
<protein>
    <recommendedName>
        <fullName evidence="8">Ammonium transporter</fullName>
    </recommendedName>
</protein>
<feature type="transmembrane region" description="Helical" evidence="8">
    <location>
        <begin position="185"/>
        <end position="203"/>
    </location>
</feature>
<feature type="transmembrane region" description="Helical" evidence="8">
    <location>
        <begin position="344"/>
        <end position="366"/>
    </location>
</feature>
<evidence type="ECO:0000256" key="4">
    <source>
        <dbReference type="ARBA" id="ARBA00022692"/>
    </source>
</evidence>
<keyword evidence="4 8" id="KW-0812">Transmembrane</keyword>
<evidence type="ECO:0000256" key="8">
    <source>
        <dbReference type="RuleBase" id="RU362002"/>
    </source>
</evidence>
<sequence length="504" mass="54646">MADVADQITALETPSWLDTGDNAWQLTAASLVALQSIPGLCVLYAGLVKKKWAINSMFMCFYAFAMTLICWVIWAYKVGFGEYMLPFAGRPGPVLAMDMMISQSVLPSAGVSQNFPRATMVYFQFVFAAITLCLVAGALLARMSFRAWMLFVPLWLTFSYCIGAYSLWGGGFLYKLGVMDYSGGYVIHLSSGTAGFIGAWWVGPRLKSDRESFQPNNVGLMMVGAGILWIGWNGFNGGDPYAASPDAGVAVLNTNICTAFSMLTWTLMDIIFYKKPSIIGAINGMITGLVGITPAAGFVAGWGAIIIGACTGTIPWVTMNVVGKRWSLFTHHIDDALGITHTHMVAGALGGFLTGLFATTEGSYAFGVTNPGGAIDRNGKQVWVQIVGALFIFGWNIVWTSLIMMFIKYVCRIPLRMTEEELLVGDDAIHGEEAYCFLDDVPGLVPTASAQAAAANRMDRIYAGKEYREHSVLEGQDLESGRTSHHGNVEAVGKQEDGREIKLD</sequence>
<dbReference type="InterPro" id="IPR018047">
    <property type="entry name" value="Ammonium_transpt_CS"/>
</dbReference>
<keyword evidence="12" id="KW-1185">Reference proteome</keyword>
<feature type="transmembrane region" description="Helical" evidence="8">
    <location>
        <begin position="278"/>
        <end position="296"/>
    </location>
</feature>
<dbReference type="PROSITE" id="PS01219">
    <property type="entry name" value="AMMONIUM_TRANSP"/>
    <property type="match status" value="1"/>
</dbReference>
<evidence type="ECO:0000256" key="2">
    <source>
        <dbReference type="ARBA" id="ARBA00005887"/>
    </source>
</evidence>
<comment type="similarity">
    <text evidence="2 8">Belongs to the ammonia transporter channel (TC 1.A.11.2) family.</text>
</comment>
<feature type="transmembrane region" description="Helical" evidence="8">
    <location>
        <begin position="215"/>
        <end position="235"/>
    </location>
</feature>
<dbReference type="Pfam" id="PF00909">
    <property type="entry name" value="Ammonium_transp"/>
    <property type="match status" value="1"/>
</dbReference>
<feature type="transmembrane region" description="Helical" evidence="8">
    <location>
        <begin position="302"/>
        <end position="323"/>
    </location>
</feature>
<keyword evidence="5 8" id="KW-1133">Transmembrane helix</keyword>
<feature type="region of interest" description="Disordered" evidence="9">
    <location>
        <begin position="474"/>
        <end position="504"/>
    </location>
</feature>
<evidence type="ECO:0000256" key="7">
    <source>
        <dbReference type="ARBA" id="ARBA00023177"/>
    </source>
</evidence>
<evidence type="ECO:0000313" key="12">
    <source>
        <dbReference type="Proteomes" id="UP000799436"/>
    </source>
</evidence>
<keyword evidence="7 8" id="KW-0924">Ammonia transport</keyword>
<feature type="compositionally biased region" description="Basic and acidic residues" evidence="9">
    <location>
        <begin position="493"/>
        <end position="504"/>
    </location>
</feature>
<dbReference type="PANTHER" id="PTHR43029:SF10">
    <property type="entry name" value="AMMONIUM TRANSPORTER MEP2"/>
    <property type="match status" value="1"/>
</dbReference>
<evidence type="ECO:0000313" key="11">
    <source>
        <dbReference type="EMBL" id="KAF2768925.1"/>
    </source>
</evidence>
<comment type="subcellular location">
    <subcellularLocation>
        <location evidence="8">Cell membrane</location>
        <topology evidence="8">Multi-pass membrane protein</topology>
    </subcellularLocation>
    <subcellularLocation>
        <location evidence="1">Membrane</location>
        <topology evidence="1">Multi-pass membrane protein</topology>
    </subcellularLocation>
</comment>
<accession>A0A6G1L7V3</accession>
<evidence type="ECO:0000256" key="6">
    <source>
        <dbReference type="ARBA" id="ARBA00023136"/>
    </source>
</evidence>
<dbReference type="InterPro" id="IPR024041">
    <property type="entry name" value="NH4_transpt_AmtB-like_dom"/>
</dbReference>
<dbReference type="GO" id="GO:0008519">
    <property type="term" value="F:ammonium channel activity"/>
    <property type="evidence" value="ECO:0007669"/>
    <property type="project" value="InterPro"/>
</dbReference>
<evidence type="ECO:0000259" key="10">
    <source>
        <dbReference type="Pfam" id="PF00909"/>
    </source>
</evidence>
<evidence type="ECO:0000256" key="1">
    <source>
        <dbReference type="ARBA" id="ARBA00004141"/>
    </source>
</evidence>
<dbReference type="GO" id="GO:0005886">
    <property type="term" value="C:plasma membrane"/>
    <property type="evidence" value="ECO:0007669"/>
    <property type="project" value="UniProtKB-SubCell"/>
</dbReference>
<organism evidence="11 12">
    <name type="scientific">Teratosphaeria nubilosa</name>
    <dbReference type="NCBI Taxonomy" id="161662"/>
    <lineage>
        <taxon>Eukaryota</taxon>
        <taxon>Fungi</taxon>
        <taxon>Dikarya</taxon>
        <taxon>Ascomycota</taxon>
        <taxon>Pezizomycotina</taxon>
        <taxon>Dothideomycetes</taxon>
        <taxon>Dothideomycetidae</taxon>
        <taxon>Mycosphaerellales</taxon>
        <taxon>Teratosphaeriaceae</taxon>
        <taxon>Teratosphaeria</taxon>
    </lineage>
</organism>
<feature type="transmembrane region" description="Helical" evidence="8">
    <location>
        <begin position="23"/>
        <end position="45"/>
    </location>
</feature>
<evidence type="ECO:0000256" key="5">
    <source>
        <dbReference type="ARBA" id="ARBA00022989"/>
    </source>
</evidence>
<feature type="transmembrane region" description="Helical" evidence="8">
    <location>
        <begin position="386"/>
        <end position="407"/>
    </location>
</feature>
<dbReference type="EMBL" id="ML995839">
    <property type="protein sequence ID" value="KAF2768925.1"/>
    <property type="molecule type" value="Genomic_DNA"/>
</dbReference>
<dbReference type="InterPro" id="IPR029020">
    <property type="entry name" value="Ammonium/urea_transptr"/>
</dbReference>
<reference evidence="11" key="1">
    <citation type="journal article" date="2020" name="Stud. Mycol.">
        <title>101 Dothideomycetes genomes: a test case for predicting lifestyles and emergence of pathogens.</title>
        <authorList>
            <person name="Haridas S."/>
            <person name="Albert R."/>
            <person name="Binder M."/>
            <person name="Bloem J."/>
            <person name="Labutti K."/>
            <person name="Salamov A."/>
            <person name="Andreopoulos B."/>
            <person name="Baker S."/>
            <person name="Barry K."/>
            <person name="Bills G."/>
            <person name="Bluhm B."/>
            <person name="Cannon C."/>
            <person name="Castanera R."/>
            <person name="Culley D."/>
            <person name="Daum C."/>
            <person name="Ezra D."/>
            <person name="Gonzalez J."/>
            <person name="Henrissat B."/>
            <person name="Kuo A."/>
            <person name="Liang C."/>
            <person name="Lipzen A."/>
            <person name="Lutzoni F."/>
            <person name="Magnuson J."/>
            <person name="Mondo S."/>
            <person name="Nolan M."/>
            <person name="Ohm R."/>
            <person name="Pangilinan J."/>
            <person name="Park H.-J."/>
            <person name="Ramirez L."/>
            <person name="Alfaro M."/>
            <person name="Sun H."/>
            <person name="Tritt A."/>
            <person name="Yoshinaga Y."/>
            <person name="Zwiers L.-H."/>
            <person name="Turgeon B."/>
            <person name="Goodwin S."/>
            <person name="Spatafora J."/>
            <person name="Crous P."/>
            <person name="Grigoriev I."/>
        </authorList>
    </citation>
    <scope>NUCLEOTIDE SEQUENCE</scope>
    <source>
        <strain evidence="11">CBS 116005</strain>
    </source>
</reference>
<keyword evidence="6 8" id="KW-0472">Membrane</keyword>
<gene>
    <name evidence="11" type="ORF">EJ03DRAFT_327889</name>
</gene>
<dbReference type="SUPFAM" id="SSF111352">
    <property type="entry name" value="Ammonium transporter"/>
    <property type="match status" value="1"/>
</dbReference>
<feature type="transmembrane region" description="Helical" evidence="8">
    <location>
        <begin position="57"/>
        <end position="76"/>
    </location>
</feature>
<keyword evidence="3 8" id="KW-0813">Transport</keyword>
<dbReference type="NCBIfam" id="TIGR00836">
    <property type="entry name" value="amt"/>
    <property type="match status" value="1"/>
</dbReference>
<feature type="transmembrane region" description="Helical" evidence="8">
    <location>
        <begin position="247"/>
        <end position="266"/>
    </location>
</feature>
<feature type="transmembrane region" description="Helical" evidence="8">
    <location>
        <begin position="121"/>
        <end position="140"/>
    </location>
</feature>
<proteinExistence type="inferred from homology"/>
<feature type="transmembrane region" description="Helical" evidence="8">
    <location>
        <begin position="147"/>
        <end position="165"/>
    </location>
</feature>
<dbReference type="PANTHER" id="PTHR43029">
    <property type="entry name" value="AMMONIUM TRANSPORTER MEP2"/>
    <property type="match status" value="1"/>
</dbReference>
<dbReference type="Gene3D" id="1.10.3430.10">
    <property type="entry name" value="Ammonium transporter AmtB like domains"/>
    <property type="match status" value="1"/>
</dbReference>
<dbReference type="InterPro" id="IPR001905">
    <property type="entry name" value="Ammonium_transpt"/>
</dbReference>
<dbReference type="OrthoDB" id="534912at2759"/>
<dbReference type="AlphaFoldDB" id="A0A6G1L7V3"/>
<feature type="domain" description="Ammonium transporter AmtB-like" evidence="10">
    <location>
        <begin position="23"/>
        <end position="435"/>
    </location>
</feature>
<evidence type="ECO:0000256" key="3">
    <source>
        <dbReference type="ARBA" id="ARBA00022448"/>
    </source>
</evidence>
<dbReference type="Proteomes" id="UP000799436">
    <property type="component" value="Unassembled WGS sequence"/>
</dbReference>
<name>A0A6G1L7V3_9PEZI</name>